<dbReference type="Proteomes" id="UP000183557">
    <property type="component" value="Unassembled WGS sequence"/>
</dbReference>
<feature type="transmembrane region" description="Helical" evidence="1">
    <location>
        <begin position="59"/>
        <end position="78"/>
    </location>
</feature>
<organism evidence="2 3">
    <name type="scientific">Halobacillus dabanensis</name>
    <dbReference type="NCBI Taxonomy" id="240302"/>
    <lineage>
        <taxon>Bacteria</taxon>
        <taxon>Bacillati</taxon>
        <taxon>Bacillota</taxon>
        <taxon>Bacilli</taxon>
        <taxon>Bacillales</taxon>
        <taxon>Bacillaceae</taxon>
        <taxon>Halobacillus</taxon>
    </lineage>
</organism>
<dbReference type="OrthoDB" id="6443879at2"/>
<keyword evidence="1" id="KW-0812">Transmembrane</keyword>
<dbReference type="AlphaFoldDB" id="A0A1I3XCT8"/>
<feature type="transmembrane region" description="Helical" evidence="1">
    <location>
        <begin position="7"/>
        <end position="25"/>
    </location>
</feature>
<feature type="transmembrane region" description="Helical" evidence="1">
    <location>
        <begin position="123"/>
        <end position="144"/>
    </location>
</feature>
<proteinExistence type="predicted"/>
<evidence type="ECO:0000256" key="1">
    <source>
        <dbReference type="SAM" id="Phobius"/>
    </source>
</evidence>
<feature type="transmembrane region" description="Helical" evidence="1">
    <location>
        <begin position="31"/>
        <end position="52"/>
    </location>
</feature>
<sequence length="150" mass="15851">MLKNIQEWILLLGIFGVVALLGNWIGYDVVVVGAIPGMLILIGICLIGLLLGEIIPGSIPSIAYVAIVGVILSMPWMPGSEYIVSATNEVNLLALTTPILAYAGIAIGRSWTDFVKLGWKSIVVAVCVMVGTFLGSALIAEAILRFQGII</sequence>
<evidence type="ECO:0008006" key="4">
    <source>
        <dbReference type="Google" id="ProtNLM"/>
    </source>
</evidence>
<evidence type="ECO:0000313" key="2">
    <source>
        <dbReference type="EMBL" id="SFK16866.1"/>
    </source>
</evidence>
<dbReference type="STRING" id="240302.BN982_01164"/>
<keyword evidence="3" id="KW-1185">Reference proteome</keyword>
<evidence type="ECO:0000313" key="3">
    <source>
        <dbReference type="Proteomes" id="UP000183557"/>
    </source>
</evidence>
<reference evidence="3" key="1">
    <citation type="submission" date="2016-10" db="EMBL/GenBank/DDBJ databases">
        <authorList>
            <person name="Varghese N."/>
            <person name="Submissions S."/>
        </authorList>
    </citation>
    <scope>NUCLEOTIDE SEQUENCE [LARGE SCALE GENOMIC DNA]</scope>
    <source>
        <strain evidence="3">CGMCC 1.3704</strain>
    </source>
</reference>
<feature type="transmembrane region" description="Helical" evidence="1">
    <location>
        <begin position="90"/>
        <end position="111"/>
    </location>
</feature>
<keyword evidence="1" id="KW-1133">Transmembrane helix</keyword>
<gene>
    <name evidence="2" type="ORF">SAMN04487936_108107</name>
</gene>
<accession>A0A1I3XCT8</accession>
<dbReference type="EMBL" id="FOSB01000008">
    <property type="protein sequence ID" value="SFK16866.1"/>
    <property type="molecule type" value="Genomic_DNA"/>
</dbReference>
<keyword evidence="1" id="KW-0472">Membrane</keyword>
<name>A0A1I3XCT8_HALDA</name>
<protein>
    <recommendedName>
        <fullName evidence="4">DUF340 domain-containing protein</fullName>
    </recommendedName>
</protein>
<dbReference type="RefSeq" id="WP_075037252.1">
    <property type="nucleotide sequence ID" value="NZ_FOSB01000008.1"/>
</dbReference>